<organism evidence="1 2">
    <name type="scientific">Pedobacter cryoconitis</name>
    <dbReference type="NCBI Taxonomy" id="188932"/>
    <lineage>
        <taxon>Bacteria</taxon>
        <taxon>Pseudomonadati</taxon>
        <taxon>Bacteroidota</taxon>
        <taxon>Sphingobacteriia</taxon>
        <taxon>Sphingobacteriales</taxon>
        <taxon>Sphingobacteriaceae</taxon>
        <taxon>Pedobacter</taxon>
    </lineage>
</organism>
<dbReference type="AlphaFoldDB" id="A0A7X0MGW2"/>
<proteinExistence type="predicted"/>
<protein>
    <recommendedName>
        <fullName evidence="3">DUF4302 domain-containing protein</fullName>
    </recommendedName>
</protein>
<dbReference type="RefSeq" id="WP_184623188.1">
    <property type="nucleotide sequence ID" value="NZ_JACHCC010000002.1"/>
</dbReference>
<comment type="caution">
    <text evidence="1">The sequence shown here is derived from an EMBL/GenBank/DDBJ whole genome shotgun (WGS) entry which is preliminary data.</text>
</comment>
<sequence length="287" mass="32254">MKKYFFYTYILFLLAGLFGCSKKDESLVFGNAAQQRALTDLKKDQLLLTSAPYGWKAVIFPGSDIGRGFFFKFNDQNQVQTYPDPSLKLISPAYGDPGISSYQLKSLQRTSLIFDTYSSLSILSDPQNGVRGSGYSSDIEFSFTSASSDTIRFTGNFNQTPMTLIKATAAEYDAYQKDGLQVFKTALINYSTSIMGKKLNLAIDATHNPECTIVTDKDNDRTFTLIYTDSKGVSQKQTTKWGPTVNSLFFQTPILYNDIVINEVFYDTAKLSMYIMWKGKRYEIVAS</sequence>
<name>A0A7X0MGW2_9SPHI</name>
<dbReference type="EMBL" id="JACHCC010000002">
    <property type="protein sequence ID" value="MBB6498767.1"/>
    <property type="molecule type" value="Genomic_DNA"/>
</dbReference>
<dbReference type="InterPro" id="IPR025396">
    <property type="entry name" value="DUF4302"/>
</dbReference>
<dbReference type="Pfam" id="PF14135">
    <property type="entry name" value="DUF4302"/>
    <property type="match status" value="1"/>
</dbReference>
<dbReference type="PROSITE" id="PS51257">
    <property type="entry name" value="PROKAR_LIPOPROTEIN"/>
    <property type="match status" value="1"/>
</dbReference>
<reference evidence="1 2" key="1">
    <citation type="submission" date="2020-08" db="EMBL/GenBank/DDBJ databases">
        <title>Genomic Encyclopedia of Type Strains, Phase IV (KMG-V): Genome sequencing to study the core and pangenomes of soil and plant-associated prokaryotes.</title>
        <authorList>
            <person name="Whitman W."/>
        </authorList>
    </citation>
    <scope>NUCLEOTIDE SEQUENCE [LARGE SCALE GENOMIC DNA]</scope>
    <source>
        <strain evidence="1 2">M2T3</strain>
    </source>
</reference>
<accession>A0A7X0MGW2</accession>
<evidence type="ECO:0000313" key="2">
    <source>
        <dbReference type="Proteomes" id="UP000521017"/>
    </source>
</evidence>
<evidence type="ECO:0000313" key="1">
    <source>
        <dbReference type="EMBL" id="MBB6498767.1"/>
    </source>
</evidence>
<gene>
    <name evidence="1" type="ORF">HDF25_000904</name>
</gene>
<evidence type="ECO:0008006" key="3">
    <source>
        <dbReference type="Google" id="ProtNLM"/>
    </source>
</evidence>
<dbReference type="Proteomes" id="UP000521017">
    <property type="component" value="Unassembled WGS sequence"/>
</dbReference>